<proteinExistence type="predicted"/>
<dbReference type="AlphaFoldDB" id="A0A2P4YFQ0"/>
<name>A0A2P4YFQ0_9STRA</name>
<accession>A0A2P4YFQ0</accession>
<comment type="caution">
    <text evidence="1">The sequence shown here is derived from an EMBL/GenBank/DDBJ whole genome shotgun (WGS) entry which is preliminary data.</text>
</comment>
<dbReference type="OrthoDB" id="117231at2759"/>
<dbReference type="EMBL" id="NCKW01003411">
    <property type="protein sequence ID" value="POM76626.1"/>
    <property type="molecule type" value="Genomic_DNA"/>
</dbReference>
<evidence type="ECO:0000313" key="1">
    <source>
        <dbReference type="EMBL" id="POM76626.1"/>
    </source>
</evidence>
<protein>
    <submittedName>
        <fullName evidence="1">Uncharacterized protein</fullName>
    </submittedName>
</protein>
<sequence>MKTTQKEMDDVISAEADVQAVLDLTGGEYTSDVTTAATATGTTTASAVAVTTMPTKPSKRFFKANEKPLNDIVRAATGNPSYGMLTRDRHDLLLNGQFQLFCDLVGELLASEFQKTCGLKFLNLMLDIWTSLMASVKNDGHNTTLVANVIAKSFKLKYDVDIKVMTRFTMSDTTPSAKIVTDFIDTEQEDCSIHLLNLCISYGIGLKDIIQTVSVWNVSTVTWDKVVTKITPGGSFDEGGYVIQNLRNLNNYVKAPKQRNALRKIQEALSYPELDPLADNDVRVA</sequence>
<keyword evidence="2" id="KW-1185">Reference proteome</keyword>
<dbReference type="Proteomes" id="UP000237271">
    <property type="component" value="Unassembled WGS sequence"/>
</dbReference>
<reference evidence="1 2" key="1">
    <citation type="journal article" date="2017" name="Genome Biol. Evol.">
        <title>Phytophthora megakarya and P. palmivora, closely related causal agents of cacao black pod rot, underwent increases in genome sizes and gene numbers by different mechanisms.</title>
        <authorList>
            <person name="Ali S.S."/>
            <person name="Shao J."/>
            <person name="Lary D.J."/>
            <person name="Kronmiller B."/>
            <person name="Shen D."/>
            <person name="Strem M.D."/>
            <person name="Amoako-Attah I."/>
            <person name="Akrofi A.Y."/>
            <person name="Begoude B.A."/>
            <person name="Ten Hoopen G.M."/>
            <person name="Coulibaly K."/>
            <person name="Kebe B.I."/>
            <person name="Melnick R.L."/>
            <person name="Guiltinan M.J."/>
            <person name="Tyler B.M."/>
            <person name="Meinhardt L.W."/>
            <person name="Bailey B.A."/>
        </authorList>
    </citation>
    <scope>NUCLEOTIDE SEQUENCE [LARGE SCALE GENOMIC DNA]</scope>
    <source>
        <strain evidence="2">sbr112.9</strain>
    </source>
</reference>
<evidence type="ECO:0000313" key="2">
    <source>
        <dbReference type="Proteomes" id="UP000237271"/>
    </source>
</evidence>
<organism evidence="1 2">
    <name type="scientific">Phytophthora palmivora</name>
    <dbReference type="NCBI Taxonomy" id="4796"/>
    <lineage>
        <taxon>Eukaryota</taxon>
        <taxon>Sar</taxon>
        <taxon>Stramenopiles</taxon>
        <taxon>Oomycota</taxon>
        <taxon>Peronosporomycetes</taxon>
        <taxon>Peronosporales</taxon>
        <taxon>Peronosporaceae</taxon>
        <taxon>Phytophthora</taxon>
    </lineage>
</organism>
<gene>
    <name evidence="1" type="ORF">PHPALM_6111</name>
</gene>